<reference evidence="8 9" key="1">
    <citation type="submission" date="2020-08" db="EMBL/GenBank/DDBJ databases">
        <title>Genomic Encyclopedia of Type Strains, Phase IV (KMG-IV): sequencing the most valuable type-strain genomes for metagenomic binning, comparative biology and taxonomic classification.</title>
        <authorList>
            <person name="Goeker M."/>
        </authorList>
    </citation>
    <scope>NUCLEOTIDE SEQUENCE [LARGE SCALE GENOMIC DNA]</scope>
    <source>
        <strain evidence="8 9">DSM 14552</strain>
    </source>
</reference>
<organism evidence="8 9">
    <name type="scientific">Novosphingobium hassiacum</name>
    <dbReference type="NCBI Taxonomy" id="173676"/>
    <lineage>
        <taxon>Bacteria</taxon>
        <taxon>Pseudomonadati</taxon>
        <taxon>Pseudomonadota</taxon>
        <taxon>Alphaproteobacteria</taxon>
        <taxon>Sphingomonadales</taxon>
        <taxon>Sphingomonadaceae</taxon>
        <taxon>Novosphingobium</taxon>
    </lineage>
</organism>
<protein>
    <submittedName>
        <fullName evidence="8">Iron complex outermembrane receptor protein</fullName>
    </submittedName>
</protein>
<keyword evidence="5" id="KW-0472">Membrane</keyword>
<evidence type="ECO:0000256" key="7">
    <source>
        <dbReference type="SAM" id="SignalP"/>
    </source>
</evidence>
<dbReference type="GO" id="GO:0009279">
    <property type="term" value="C:cell outer membrane"/>
    <property type="evidence" value="ECO:0007669"/>
    <property type="project" value="UniProtKB-SubCell"/>
</dbReference>
<keyword evidence="7" id="KW-0732">Signal</keyword>
<gene>
    <name evidence="8" type="ORF">GGQ88_000791</name>
</gene>
<evidence type="ECO:0000313" key="8">
    <source>
        <dbReference type="EMBL" id="MBB3859551.1"/>
    </source>
</evidence>
<feature type="signal peptide" evidence="7">
    <location>
        <begin position="1"/>
        <end position="25"/>
    </location>
</feature>
<dbReference type="InterPro" id="IPR036942">
    <property type="entry name" value="Beta-barrel_TonB_sf"/>
</dbReference>
<dbReference type="PANTHER" id="PTHR32552:SF82">
    <property type="entry name" value="FCUA PROTEIN"/>
    <property type="match status" value="1"/>
</dbReference>
<sequence length="644" mass="68809">MTRTIAWIWGTACLAGLALPSTAWAQRVTDNVIANASDAFGESVGTERVGLYGVDDVRGFSPVDAGNARIEGLYFAPVDRLPVRLVRGNKVRVGITAQRYPFPAPTGIVDYDLSATGGADQLTLGLETGQFGSVWANLDAQVTLARDLRGYAGATLRRVRRLDGGDNKTDIVSSGLAWTPYAGASVAVFQSFSRSYDDDAAPSIFPAGDFLPPSIRRRERIGQTWAERDNTHEIFGALAKLPLGAWAIEAGLFRAERRVDAGFTDLFVNTRADGTTPDRVIVADANNRDLALSGEVRVVRAFGDAALAHRVTLSLRGRTGDRRFGGVQRIALGESSLNFSDQRPRPVLTFGADDTDKSSQATVGLGYSLASAGRFSLDLGLSGSRYRKTVRFASSGLVTAASDRPVTASVTGSLILSPALTLYGGYVRGFEEVSVAPANAANRGAVPPAIRTRQTDVGLRYAVTPTVSLVAGLFEISKPYYNLDDQAVYRQLGLSSNRGLEMSLAGTLRPGLSVVLGNVLIDARISGALVDNGSIGARPVGSIKRRTIASFDWRPDGGESPLSFDVSAEGLSSRVGNASNRLLAPPRESVDIGLRYRFALAKAPALLRLQLANALDDYGWQVAPNGAFTYSQGRRLYVELRVDL</sequence>
<dbReference type="EMBL" id="JACICY010000001">
    <property type="protein sequence ID" value="MBB3859551.1"/>
    <property type="molecule type" value="Genomic_DNA"/>
</dbReference>
<evidence type="ECO:0000256" key="2">
    <source>
        <dbReference type="ARBA" id="ARBA00022448"/>
    </source>
</evidence>
<evidence type="ECO:0000256" key="4">
    <source>
        <dbReference type="ARBA" id="ARBA00022692"/>
    </source>
</evidence>
<feature type="chain" id="PRO_5030728976" evidence="7">
    <location>
        <begin position="26"/>
        <end position="644"/>
    </location>
</feature>
<keyword evidence="2" id="KW-0813">Transport</keyword>
<comment type="caution">
    <text evidence="8">The sequence shown here is derived from an EMBL/GenBank/DDBJ whole genome shotgun (WGS) entry which is preliminary data.</text>
</comment>
<keyword evidence="3" id="KW-1134">Transmembrane beta strand</keyword>
<dbReference type="PANTHER" id="PTHR32552">
    <property type="entry name" value="FERRICHROME IRON RECEPTOR-RELATED"/>
    <property type="match status" value="1"/>
</dbReference>
<dbReference type="Proteomes" id="UP000562395">
    <property type="component" value="Unassembled WGS sequence"/>
</dbReference>
<proteinExistence type="predicted"/>
<dbReference type="AlphaFoldDB" id="A0A7W5ZTA4"/>
<accession>A0A7W5ZTA4</accession>
<evidence type="ECO:0000256" key="6">
    <source>
        <dbReference type="ARBA" id="ARBA00023237"/>
    </source>
</evidence>
<name>A0A7W5ZTA4_9SPHN</name>
<comment type="subcellular location">
    <subcellularLocation>
        <location evidence="1">Cell outer membrane</location>
        <topology evidence="1">Multi-pass membrane protein</topology>
    </subcellularLocation>
</comment>
<dbReference type="SUPFAM" id="SSF56935">
    <property type="entry name" value="Porins"/>
    <property type="match status" value="1"/>
</dbReference>
<dbReference type="InterPro" id="IPR039426">
    <property type="entry name" value="TonB-dep_rcpt-like"/>
</dbReference>
<keyword evidence="8" id="KW-0675">Receptor</keyword>
<dbReference type="GO" id="GO:0015344">
    <property type="term" value="F:siderophore uptake transmembrane transporter activity"/>
    <property type="evidence" value="ECO:0007669"/>
    <property type="project" value="TreeGrafter"/>
</dbReference>
<evidence type="ECO:0000256" key="1">
    <source>
        <dbReference type="ARBA" id="ARBA00004571"/>
    </source>
</evidence>
<evidence type="ECO:0000256" key="5">
    <source>
        <dbReference type="ARBA" id="ARBA00023136"/>
    </source>
</evidence>
<evidence type="ECO:0000313" key="9">
    <source>
        <dbReference type="Proteomes" id="UP000562395"/>
    </source>
</evidence>
<keyword evidence="4" id="KW-0812">Transmembrane</keyword>
<dbReference type="Gene3D" id="2.40.170.20">
    <property type="entry name" value="TonB-dependent receptor, beta-barrel domain"/>
    <property type="match status" value="1"/>
</dbReference>
<evidence type="ECO:0000256" key="3">
    <source>
        <dbReference type="ARBA" id="ARBA00022452"/>
    </source>
</evidence>
<dbReference type="RefSeq" id="WP_183611779.1">
    <property type="nucleotide sequence ID" value="NZ_JACICY010000001.1"/>
</dbReference>
<keyword evidence="9" id="KW-1185">Reference proteome</keyword>
<keyword evidence="6" id="KW-0998">Cell outer membrane</keyword>